<protein>
    <submittedName>
        <fullName evidence="2">Uncharacterized protein</fullName>
    </submittedName>
</protein>
<evidence type="ECO:0000313" key="2">
    <source>
        <dbReference type="EMBL" id="WAX22371.1"/>
    </source>
</evidence>
<evidence type="ECO:0000313" key="3">
    <source>
        <dbReference type="Proteomes" id="UP001211688"/>
    </source>
</evidence>
<reference evidence="2" key="1">
    <citation type="submission" date="2022-11" db="EMBL/GenBank/DDBJ databases">
        <authorList>
            <person name="Jaryenneh J.D."/>
            <person name="Schoeniger J.S."/>
            <person name="Mageeney C.M."/>
        </authorList>
    </citation>
    <scope>NUCLEOTIDE SEQUENCE</scope>
</reference>
<dbReference type="KEGG" id="vg:79412929"/>
<dbReference type="EMBL" id="OP882271">
    <property type="protein sequence ID" value="WAX22371.1"/>
    <property type="molecule type" value="Genomic_DNA"/>
</dbReference>
<feature type="region of interest" description="Disordered" evidence="1">
    <location>
        <begin position="1"/>
        <end position="29"/>
    </location>
</feature>
<dbReference type="RefSeq" id="YP_010719789.1">
    <property type="nucleotide sequence ID" value="NC_072502.1"/>
</dbReference>
<dbReference type="GeneID" id="79412929"/>
<feature type="compositionally biased region" description="Basic and acidic residues" evidence="1">
    <location>
        <begin position="9"/>
        <end position="23"/>
    </location>
</feature>
<dbReference type="Proteomes" id="UP001211688">
    <property type="component" value="Segment"/>
</dbReference>
<sequence>MHFGTLPFDQRRQASEGDNNEIRTRRHSA</sequence>
<evidence type="ECO:0000256" key="1">
    <source>
        <dbReference type="SAM" id="MobiDB-lite"/>
    </source>
</evidence>
<name>A0AAE9VJ39_9CAUD</name>
<proteinExistence type="predicted"/>
<keyword evidence="3" id="KW-1185">Reference proteome</keyword>
<accession>A0AAE9VJ39</accession>
<organism evidence="2 3">
    <name type="scientific">Pseudomonas phage MiCath</name>
    <dbReference type="NCBI Taxonomy" id="3003729"/>
    <lineage>
        <taxon>Viruses</taxon>
        <taxon>Duplodnaviria</taxon>
        <taxon>Heunggongvirae</taxon>
        <taxon>Uroviricota</taxon>
        <taxon>Caudoviricetes</taxon>
        <taxon>Queuovirinae</taxon>
        <taxon>Micathvirus</taxon>
        <taxon>Micathvirus micath</taxon>
    </lineage>
</organism>